<comment type="catalytic activity">
    <reaction evidence="1">
        <text>6-hydroxymethyl-7,8-dihydropterin + ATP = (7,8-dihydropterin-6-yl)methyl diphosphate + AMP + H(+)</text>
        <dbReference type="Rhea" id="RHEA:11412"/>
        <dbReference type="ChEBI" id="CHEBI:15378"/>
        <dbReference type="ChEBI" id="CHEBI:30616"/>
        <dbReference type="ChEBI" id="CHEBI:44841"/>
        <dbReference type="ChEBI" id="CHEBI:72950"/>
        <dbReference type="ChEBI" id="CHEBI:456215"/>
        <dbReference type="EC" id="2.7.6.3"/>
    </reaction>
</comment>
<protein>
    <recommendedName>
        <fullName evidence="1">6-hydroxymethyl-7,8-dihydropterin pyrophosphokinase</fullName>
        <shortName evidence="1">HPPK</shortName>
        <ecNumber evidence="1">2.7.6.3</ecNumber>
    </recommendedName>
    <alternativeName>
        <fullName evidence="1">2-amino-4-hydroxy-6-hydroxymethyldihydropteridine pyrophosphokinase</fullName>
    </alternativeName>
    <alternativeName>
        <fullName evidence="1">6-hydroxymethyl-7,8-dihydropterin diphosphokinase</fullName>
        <shortName evidence="1">6-HMPDK</shortName>
    </alternativeName>
    <alternativeName>
        <fullName evidence="1">7,8-dihydro-6-hydroxymethylpterin diphosphokinase</fullName>
    </alternativeName>
    <alternativeName>
        <fullName evidence="1">7,8-dihydro-6-hydroxymethylpterin pyrophosphokinase</fullName>
        <shortName evidence="1">PPPK</shortName>
    </alternativeName>
</protein>
<comment type="cofactor">
    <cofactor evidence="1">
        <name>Mg(2+)</name>
        <dbReference type="ChEBI" id="CHEBI:18420"/>
    </cofactor>
</comment>
<comment type="similarity">
    <text evidence="1">Belongs to the archaeal 6-HMPDK family.</text>
</comment>
<sequence length="203" mass="23119">MNLEDWFKFFYYQILSDFGFDEEKDKEAARLMHSLAGDKLLDKEVIRNKVEGREVAVIGGAVENEINTETIITAGKAILKWMEISDRTPDIHVTDMEEDSDILIDLENKGCLLILHAHGDNIDRIKDTIPKIGRFIGTTQHFPFNRIYNFGGFTDGDRAAIIAKEFGASKIILHGFRFHSTGIKGKKLTWAKRILKFEGIIEC</sequence>
<dbReference type="InterPro" id="IPR002826">
    <property type="entry name" value="MptE-like"/>
</dbReference>
<keyword evidence="1" id="KW-0067">ATP-binding</keyword>
<evidence type="ECO:0000313" key="5">
    <source>
        <dbReference type="EMBL" id="HHF48402.1"/>
    </source>
</evidence>
<proteinExistence type="inferred from homology"/>
<evidence type="ECO:0000313" key="4">
    <source>
        <dbReference type="EMBL" id="HGU59408.1"/>
    </source>
</evidence>
<dbReference type="GO" id="GO:0000287">
    <property type="term" value="F:magnesium ion binding"/>
    <property type="evidence" value="ECO:0007669"/>
    <property type="project" value="UniProtKB-UniRule"/>
</dbReference>
<gene>
    <name evidence="1" type="primary">mptE</name>
    <name evidence="5" type="ORF">ENL48_04340</name>
    <name evidence="4" type="ORF">ENT89_04425</name>
    <name evidence="3" type="ORF">ENX77_01885</name>
</gene>
<evidence type="ECO:0000313" key="3">
    <source>
        <dbReference type="EMBL" id="HGE65868.1"/>
    </source>
</evidence>
<evidence type="ECO:0000259" key="2">
    <source>
        <dbReference type="Pfam" id="PF01973"/>
    </source>
</evidence>
<keyword evidence="1" id="KW-0460">Magnesium</keyword>
<dbReference type="EMBL" id="DRUC01000065">
    <property type="protein sequence ID" value="HHF48402.1"/>
    <property type="molecule type" value="Genomic_DNA"/>
</dbReference>
<keyword evidence="1" id="KW-0547">Nucleotide-binding</keyword>
<feature type="domain" description="6-hydroxymethylpterin diphosphokinase MptE-like" evidence="2">
    <location>
        <begin position="65"/>
        <end position="176"/>
    </location>
</feature>
<dbReference type="GO" id="GO:2001118">
    <property type="term" value="P:tetrahydromethanopterin biosynthetic process"/>
    <property type="evidence" value="ECO:0007669"/>
    <property type="project" value="UniProtKB-UniRule"/>
</dbReference>
<name>A0A7C3UGT4_9EURY</name>
<organism evidence="3">
    <name type="scientific">Geoglobus ahangari</name>
    <dbReference type="NCBI Taxonomy" id="113653"/>
    <lineage>
        <taxon>Archaea</taxon>
        <taxon>Methanobacteriati</taxon>
        <taxon>Methanobacteriota</taxon>
        <taxon>Archaeoglobi</taxon>
        <taxon>Archaeoglobales</taxon>
        <taxon>Archaeoglobaceae</taxon>
        <taxon>Geoglobus</taxon>
    </lineage>
</organism>
<dbReference type="GO" id="GO:0005524">
    <property type="term" value="F:ATP binding"/>
    <property type="evidence" value="ECO:0007669"/>
    <property type="project" value="UniProtKB-UniRule"/>
</dbReference>
<dbReference type="AlphaFoldDB" id="A0A7C3UGT4"/>
<dbReference type="GO" id="GO:0016301">
    <property type="term" value="F:kinase activity"/>
    <property type="evidence" value="ECO:0007669"/>
    <property type="project" value="UniProtKB-KW"/>
</dbReference>
<comment type="function">
    <text evidence="1">Catalyzes the transfer of diphosphate from ATP to 6-hydroxymethyl-7,8-dihydropterin (6-HMD), leading to 6-hydroxymethyl-7,8-dihydropterin diphosphate (6-HMDP).</text>
</comment>
<comment type="caution">
    <text evidence="3">The sequence shown here is derived from an EMBL/GenBank/DDBJ whole genome shotgun (WGS) entry which is preliminary data.</text>
</comment>
<comment type="pathway">
    <text evidence="1">Cofactor biosynthesis; 5,6,7,8-tetrahydromethanopterin biosynthesis.</text>
</comment>
<dbReference type="Pfam" id="PF01973">
    <property type="entry name" value="MptE-like"/>
    <property type="match status" value="1"/>
</dbReference>
<dbReference type="InterPro" id="IPR027510">
    <property type="entry name" value="HMPDK_MptE"/>
</dbReference>
<dbReference type="GO" id="GO:0003848">
    <property type="term" value="F:2-amino-4-hydroxy-6-hydroxymethyldihydropteridine diphosphokinase activity"/>
    <property type="evidence" value="ECO:0007669"/>
    <property type="project" value="UniProtKB-UniRule"/>
</dbReference>
<evidence type="ECO:0000256" key="1">
    <source>
        <dbReference type="HAMAP-Rule" id="MF_02131"/>
    </source>
</evidence>
<reference evidence="3" key="1">
    <citation type="journal article" date="2020" name="mSystems">
        <title>Genome- and Community-Level Interaction Insights into Carbon Utilization and Element Cycling Functions of Hydrothermarchaeota in Hydrothermal Sediment.</title>
        <authorList>
            <person name="Zhou Z."/>
            <person name="Liu Y."/>
            <person name="Xu W."/>
            <person name="Pan J."/>
            <person name="Luo Z.H."/>
            <person name="Li M."/>
        </authorList>
    </citation>
    <scope>NUCLEOTIDE SEQUENCE [LARGE SCALE GENOMIC DNA]</scope>
    <source>
        <strain evidence="5">SpSt-10</strain>
        <strain evidence="4">SpSt-62</strain>
        <strain evidence="3">SpSt-97</strain>
    </source>
</reference>
<dbReference type="EMBL" id="DTAK01000028">
    <property type="protein sequence ID" value="HGU59408.1"/>
    <property type="molecule type" value="Genomic_DNA"/>
</dbReference>
<dbReference type="HAMAP" id="MF_02131">
    <property type="entry name" value="HMPDK_arch"/>
    <property type="match status" value="1"/>
</dbReference>
<dbReference type="EMBL" id="DTPI01000008">
    <property type="protein sequence ID" value="HGE65868.1"/>
    <property type="molecule type" value="Genomic_DNA"/>
</dbReference>
<keyword evidence="1" id="KW-0418">Kinase</keyword>
<dbReference type="PANTHER" id="PTHR39648:SF1">
    <property type="entry name" value="6-HYDROXYMETHYL-7,8-DIHYDROPTERIN PYROPHOSPHOKINASE"/>
    <property type="match status" value="1"/>
</dbReference>
<dbReference type="EC" id="2.7.6.3" evidence="1"/>
<keyword evidence="1" id="KW-0808">Transferase</keyword>
<dbReference type="UniPathway" id="UPA00065"/>
<dbReference type="PANTHER" id="PTHR39648">
    <property type="entry name" value="6-HYDROXYMETHYL-7,8-DIHYDROPTERIN PYROPHOSPHOKINASE"/>
    <property type="match status" value="1"/>
</dbReference>
<accession>A0A7C3UGT4</accession>